<dbReference type="Proteomes" id="UP000724584">
    <property type="component" value="Unassembled WGS sequence"/>
</dbReference>
<keyword evidence="2" id="KW-1185">Reference proteome</keyword>
<evidence type="ECO:0000313" key="2">
    <source>
        <dbReference type="Proteomes" id="UP000724584"/>
    </source>
</evidence>
<dbReference type="EMBL" id="JAGIZQ010000002">
    <property type="protein sequence ID" value="KAH6641117.1"/>
    <property type="molecule type" value="Genomic_DNA"/>
</dbReference>
<feature type="non-terminal residue" evidence="1">
    <location>
        <position position="1"/>
    </location>
</feature>
<accession>A0ACB7PGP7</accession>
<organism evidence="1 2">
    <name type="scientific">Chaetomium tenue</name>
    <dbReference type="NCBI Taxonomy" id="1854479"/>
    <lineage>
        <taxon>Eukaryota</taxon>
        <taxon>Fungi</taxon>
        <taxon>Dikarya</taxon>
        <taxon>Ascomycota</taxon>
        <taxon>Pezizomycotina</taxon>
        <taxon>Sordariomycetes</taxon>
        <taxon>Sordariomycetidae</taxon>
        <taxon>Sordariales</taxon>
        <taxon>Chaetomiaceae</taxon>
        <taxon>Chaetomium</taxon>
    </lineage>
</organism>
<protein>
    <submittedName>
        <fullName evidence="1">Uncharacterized protein</fullName>
    </submittedName>
</protein>
<reference evidence="1 2" key="1">
    <citation type="journal article" date="2021" name="Nat. Commun.">
        <title>Genetic determinants of endophytism in the Arabidopsis root mycobiome.</title>
        <authorList>
            <person name="Mesny F."/>
            <person name="Miyauchi S."/>
            <person name="Thiergart T."/>
            <person name="Pickel B."/>
            <person name="Atanasova L."/>
            <person name="Karlsson M."/>
            <person name="Huettel B."/>
            <person name="Barry K.W."/>
            <person name="Haridas S."/>
            <person name="Chen C."/>
            <person name="Bauer D."/>
            <person name="Andreopoulos W."/>
            <person name="Pangilinan J."/>
            <person name="LaButti K."/>
            <person name="Riley R."/>
            <person name="Lipzen A."/>
            <person name="Clum A."/>
            <person name="Drula E."/>
            <person name="Henrissat B."/>
            <person name="Kohler A."/>
            <person name="Grigoriev I.V."/>
            <person name="Martin F.M."/>
            <person name="Hacquard S."/>
        </authorList>
    </citation>
    <scope>NUCLEOTIDE SEQUENCE [LARGE SCALE GENOMIC DNA]</scope>
    <source>
        <strain evidence="1 2">MPI-SDFR-AT-0079</strain>
    </source>
</reference>
<gene>
    <name evidence="1" type="ORF">F5144DRAFT_562593</name>
</gene>
<comment type="caution">
    <text evidence="1">The sequence shown here is derived from an EMBL/GenBank/DDBJ whole genome shotgun (WGS) entry which is preliminary data.</text>
</comment>
<proteinExistence type="predicted"/>
<name>A0ACB7PGP7_9PEZI</name>
<sequence>LLDGSWVGGPGIQDHTLLGSLFFGILVCFPSGESSHLVFRPTMALGTDGCMVHGTRWQRWHGAYRWREPLSTRQACSGSPGTGKATGFGSCYRTLLAVHIRGRRWEWLGRGAGA</sequence>
<evidence type="ECO:0000313" key="1">
    <source>
        <dbReference type="EMBL" id="KAH6641117.1"/>
    </source>
</evidence>